<dbReference type="Pfam" id="PF03992">
    <property type="entry name" value="ABM"/>
    <property type="match status" value="1"/>
</dbReference>
<keyword evidence="3" id="KW-1185">Reference proteome</keyword>
<dbReference type="PROSITE" id="PS51725">
    <property type="entry name" value="ABM"/>
    <property type="match status" value="1"/>
</dbReference>
<dbReference type="InterPro" id="IPR011008">
    <property type="entry name" value="Dimeric_a/b-barrel"/>
</dbReference>
<evidence type="ECO:0000259" key="1">
    <source>
        <dbReference type="PROSITE" id="PS51725"/>
    </source>
</evidence>
<keyword evidence="2" id="KW-0560">Oxidoreductase</keyword>
<dbReference type="OrthoDB" id="287932at2"/>
<dbReference type="InterPro" id="IPR050744">
    <property type="entry name" value="AI-2_Isomerase_LsrG"/>
</dbReference>
<dbReference type="PANTHER" id="PTHR33336:SF3">
    <property type="entry name" value="ABM DOMAIN-CONTAINING PROTEIN"/>
    <property type="match status" value="1"/>
</dbReference>
<dbReference type="RefSeq" id="WP_069859558.1">
    <property type="nucleotide sequence ID" value="NZ_BDFE01000017.1"/>
</dbReference>
<feature type="domain" description="ABM" evidence="1">
    <location>
        <begin position="4"/>
        <end position="93"/>
    </location>
</feature>
<dbReference type="InterPro" id="IPR007138">
    <property type="entry name" value="ABM_dom"/>
</dbReference>
<comment type="caution">
    <text evidence="2">The sequence shown here is derived from an EMBL/GenBank/DDBJ whole genome shotgun (WGS) entry which is preliminary data.</text>
</comment>
<organism evidence="2 3">
    <name type="scientific">Desulfoplanes formicivorans</name>
    <dbReference type="NCBI Taxonomy" id="1592317"/>
    <lineage>
        <taxon>Bacteria</taxon>
        <taxon>Pseudomonadati</taxon>
        <taxon>Thermodesulfobacteriota</taxon>
        <taxon>Desulfovibrionia</taxon>
        <taxon>Desulfovibrionales</taxon>
        <taxon>Desulfoplanaceae</taxon>
        <taxon>Desulfoplanes</taxon>
    </lineage>
</organism>
<dbReference type="EMBL" id="BDFE01000017">
    <property type="protein sequence ID" value="GAU09306.1"/>
    <property type="molecule type" value="Genomic_DNA"/>
</dbReference>
<reference evidence="3" key="1">
    <citation type="submission" date="2016-06" db="EMBL/GenBank/DDBJ databases">
        <title>Draft genome sequence of Desulfoplanes formicivorans strain Pf12B.</title>
        <authorList>
            <person name="Watanabe M."/>
            <person name="Kojima H."/>
            <person name="Fukui M."/>
        </authorList>
    </citation>
    <scope>NUCLEOTIDE SEQUENCE [LARGE SCALE GENOMIC DNA]</scope>
    <source>
        <strain evidence="3">Pf12B</strain>
    </source>
</reference>
<dbReference type="Gene3D" id="3.30.70.100">
    <property type="match status" value="1"/>
</dbReference>
<gene>
    <name evidence="2" type="ORF">DPF_2029</name>
</gene>
<dbReference type="STRING" id="1592317.DPF_2029"/>
<proteinExistence type="predicted"/>
<dbReference type="SUPFAM" id="SSF54909">
    <property type="entry name" value="Dimeric alpha+beta barrel"/>
    <property type="match status" value="1"/>
</dbReference>
<dbReference type="PANTHER" id="PTHR33336">
    <property type="entry name" value="QUINOL MONOOXYGENASE YGIN-RELATED"/>
    <property type="match status" value="1"/>
</dbReference>
<evidence type="ECO:0000313" key="3">
    <source>
        <dbReference type="Proteomes" id="UP000095200"/>
    </source>
</evidence>
<accession>A0A194AJS4</accession>
<protein>
    <submittedName>
        <fullName evidence="2">Antibiotic biosynthesis monooxygenase</fullName>
    </submittedName>
</protein>
<dbReference type="GO" id="GO:0005829">
    <property type="term" value="C:cytosol"/>
    <property type="evidence" value="ECO:0007669"/>
    <property type="project" value="TreeGrafter"/>
</dbReference>
<dbReference type="Proteomes" id="UP000095200">
    <property type="component" value="Unassembled WGS sequence"/>
</dbReference>
<evidence type="ECO:0000313" key="2">
    <source>
        <dbReference type="EMBL" id="GAU09306.1"/>
    </source>
</evidence>
<dbReference type="GO" id="GO:0004497">
    <property type="term" value="F:monooxygenase activity"/>
    <property type="evidence" value="ECO:0007669"/>
    <property type="project" value="UniProtKB-KW"/>
</dbReference>
<sequence length="101" mass="11456">MSHVYVTAFITPKPGQEETLEKELRAVVDLVRQEPGCIRYNLHRSSQGATPAFLFYETWASMDALEKHANTPHIQAMREKTAALRATSTVQIWEEADVENP</sequence>
<dbReference type="AlphaFoldDB" id="A0A194AJS4"/>
<keyword evidence="2" id="KW-0503">Monooxygenase</keyword>
<name>A0A194AJS4_9BACT</name>